<dbReference type="SMART" id="SM00557">
    <property type="entry name" value="IG_FLMN"/>
    <property type="match status" value="1"/>
</dbReference>
<evidence type="ECO:0000256" key="5">
    <source>
        <dbReference type="PROSITE-ProRule" id="PRU00024"/>
    </source>
</evidence>
<evidence type="ECO:0000256" key="6">
    <source>
        <dbReference type="PROSITE-ProRule" id="PRU00087"/>
    </source>
</evidence>
<dbReference type="PANTHER" id="PTHR24104">
    <property type="entry name" value="E3 UBIQUITIN-PROTEIN LIGASE NHLRC1-RELATED"/>
    <property type="match status" value="1"/>
</dbReference>
<dbReference type="PROSITE" id="PS51125">
    <property type="entry name" value="NHL"/>
    <property type="match status" value="2"/>
</dbReference>
<dbReference type="InterPro" id="IPR000315">
    <property type="entry name" value="Znf_B-box"/>
</dbReference>
<accession>A0ABN8MSG4</accession>
<dbReference type="Gene3D" id="2.60.40.10">
    <property type="entry name" value="Immunoglobulins"/>
    <property type="match status" value="1"/>
</dbReference>
<dbReference type="InterPro" id="IPR011042">
    <property type="entry name" value="6-blade_b-propeller_TolB-like"/>
</dbReference>
<proteinExistence type="predicted"/>
<feature type="repeat" description="NHL" evidence="7">
    <location>
        <begin position="779"/>
        <end position="820"/>
    </location>
</feature>
<feature type="coiled-coil region" evidence="8">
    <location>
        <begin position="293"/>
        <end position="341"/>
    </location>
</feature>
<feature type="repeat" description="NHL" evidence="7">
    <location>
        <begin position="569"/>
        <end position="611"/>
    </location>
</feature>
<evidence type="ECO:0000259" key="9">
    <source>
        <dbReference type="PROSITE" id="PS50119"/>
    </source>
</evidence>
<gene>
    <name evidence="10" type="ORF">PLOB_00024757</name>
</gene>
<sequence length="820" mass="91947">MASASYVPTSTKETTNYARLCRVLVDLGTCALRDCFDAVFTPPTLHKVLAASQPTLQSLRSRRIINVTQWGNLFPSTPASVSSTDFDITLLMILFRNICGMAPPLTGWDVLPAATDVSREADIARIKYFRNSIYAHADHASIDDATFDKCWKEIRDTLVRLGGVKYKDSVDFFEVCCMDPDMQQHYRELLHQWKSDEDNIKDELKQIVTNMKEFGTGIKELDDLVASTVISASETNEEANGFKPKEILDISLMCREKLHENKLLTSFCKQCKVCICDKCRQTRHNNHMTMDIHQAAEESKVDIEEIVEDMKKEIADYNERKEKTNDSLRERREKIATARNKVMTSVEELVRLLHEHEKAIITSLDVIDGKEQREHAAQLEHFQISMNQLQQHVEWCQGILQRKKSVEILKEHHALIGRCRGLLSAEKRNIYKPSHVRYQINEEHVDIVRSAAPAVGRIVVSSTDALQSVAEGTGLRKGEVGSEATITIKTKDFDEKQCYDKNDQIQVIVQSPSKEVVRHIIARGEDGDYSVTYTPDSVGQHEVQIAVNGQSLTGSPWRVHVTPYHYKYSFSFGSLGKGRGQLDWPNSIAIDDTSGNVAVADSNGVHLFSSEGTHLRDIGTNKLTGATSVAFKSSDLLVIASDKIFCFNAGSYKSVKYVTNKHLKTPHCLTIAPNGCMVVCDEGDLTVKVLSSDGSRLLHTINDPGCANPRFALCHQKMIFVSYYLESDVKVFSKNGKFLHSICNPESGVPAGFAIDKFNNLVVCDRWKSDGFHIFTLKGEFVNTIEGQHTELSAPRSVAVSSTGQLFVTDVNKNYVYVFQ</sequence>
<dbReference type="Gene3D" id="3.30.160.60">
    <property type="entry name" value="Classic Zinc Finger"/>
    <property type="match status" value="1"/>
</dbReference>
<evidence type="ECO:0000256" key="4">
    <source>
        <dbReference type="ARBA" id="ARBA00022833"/>
    </source>
</evidence>
<dbReference type="CDD" id="cd19756">
    <property type="entry name" value="Bbox2"/>
    <property type="match status" value="1"/>
</dbReference>
<dbReference type="Gene3D" id="2.120.10.30">
    <property type="entry name" value="TolB, C-terminal domain"/>
    <property type="match status" value="2"/>
</dbReference>
<comment type="caution">
    <text evidence="10">The sequence shown here is derived from an EMBL/GenBank/DDBJ whole genome shotgun (WGS) entry which is preliminary data.</text>
</comment>
<keyword evidence="2" id="KW-0677">Repeat</keyword>
<evidence type="ECO:0000256" key="8">
    <source>
        <dbReference type="SAM" id="Coils"/>
    </source>
</evidence>
<dbReference type="PANTHER" id="PTHR24104:SF25">
    <property type="entry name" value="PROTEIN LIN-41"/>
    <property type="match status" value="1"/>
</dbReference>
<dbReference type="PROSITE" id="PS50194">
    <property type="entry name" value="FILAMIN_REPEAT"/>
    <property type="match status" value="1"/>
</dbReference>
<dbReference type="SUPFAM" id="SSF57845">
    <property type="entry name" value="B-box zinc-binding domain"/>
    <property type="match status" value="1"/>
</dbReference>
<feature type="domain" description="B box-type" evidence="9">
    <location>
        <begin position="249"/>
        <end position="292"/>
    </location>
</feature>
<evidence type="ECO:0000313" key="10">
    <source>
        <dbReference type="EMBL" id="CAH3034871.1"/>
    </source>
</evidence>
<keyword evidence="8" id="KW-0175">Coiled coil</keyword>
<name>A0ABN8MSG4_9CNID</name>
<evidence type="ECO:0000256" key="3">
    <source>
        <dbReference type="ARBA" id="ARBA00022771"/>
    </source>
</evidence>
<dbReference type="SUPFAM" id="SSF81296">
    <property type="entry name" value="E set domains"/>
    <property type="match status" value="1"/>
</dbReference>
<keyword evidence="11" id="KW-1185">Reference proteome</keyword>
<dbReference type="EMBL" id="CALNXK010000003">
    <property type="protein sequence ID" value="CAH3034871.1"/>
    <property type="molecule type" value="Genomic_DNA"/>
</dbReference>
<reference evidence="10 11" key="1">
    <citation type="submission" date="2022-05" db="EMBL/GenBank/DDBJ databases">
        <authorList>
            <consortium name="Genoscope - CEA"/>
            <person name="William W."/>
        </authorList>
    </citation>
    <scope>NUCLEOTIDE SEQUENCE [LARGE SCALE GENOMIC DNA]</scope>
</reference>
<dbReference type="InterPro" id="IPR050952">
    <property type="entry name" value="TRIM-NHL_E3_ligases"/>
</dbReference>
<keyword evidence="1" id="KW-0479">Metal-binding</keyword>
<keyword evidence="4" id="KW-0862">Zinc</keyword>
<evidence type="ECO:0000256" key="2">
    <source>
        <dbReference type="ARBA" id="ARBA00022737"/>
    </source>
</evidence>
<protein>
    <recommendedName>
        <fullName evidence="9">B box-type domain-containing protein</fullName>
    </recommendedName>
</protein>
<organism evidence="10 11">
    <name type="scientific">Porites lobata</name>
    <dbReference type="NCBI Taxonomy" id="104759"/>
    <lineage>
        <taxon>Eukaryota</taxon>
        <taxon>Metazoa</taxon>
        <taxon>Cnidaria</taxon>
        <taxon>Anthozoa</taxon>
        <taxon>Hexacorallia</taxon>
        <taxon>Scleractinia</taxon>
        <taxon>Fungiina</taxon>
        <taxon>Poritidae</taxon>
        <taxon>Porites</taxon>
    </lineage>
</organism>
<dbReference type="InterPro" id="IPR017868">
    <property type="entry name" value="Filamin/ABP280_repeat-like"/>
</dbReference>
<dbReference type="Pfam" id="PF18738">
    <property type="entry name" value="HEPN_DZIP3"/>
    <property type="match status" value="1"/>
</dbReference>
<dbReference type="Pfam" id="PF00643">
    <property type="entry name" value="zf-B_box"/>
    <property type="match status" value="1"/>
</dbReference>
<keyword evidence="3 5" id="KW-0863">Zinc-finger</keyword>
<dbReference type="InterPro" id="IPR041249">
    <property type="entry name" value="HEPN_DZIP3"/>
</dbReference>
<dbReference type="InterPro" id="IPR013783">
    <property type="entry name" value="Ig-like_fold"/>
</dbReference>
<evidence type="ECO:0000256" key="1">
    <source>
        <dbReference type="ARBA" id="ARBA00022723"/>
    </source>
</evidence>
<dbReference type="SUPFAM" id="SSF101898">
    <property type="entry name" value="NHL repeat"/>
    <property type="match status" value="1"/>
</dbReference>
<dbReference type="InterPro" id="IPR001298">
    <property type="entry name" value="Filamin/ABP280_rpt"/>
</dbReference>
<feature type="repeat" description="Filamin" evidence="6">
    <location>
        <begin position="460"/>
        <end position="561"/>
    </location>
</feature>
<evidence type="ECO:0000313" key="11">
    <source>
        <dbReference type="Proteomes" id="UP001159405"/>
    </source>
</evidence>
<dbReference type="InterPro" id="IPR014756">
    <property type="entry name" value="Ig_E-set"/>
</dbReference>
<dbReference type="InterPro" id="IPR001258">
    <property type="entry name" value="NHL_repeat"/>
</dbReference>
<evidence type="ECO:0000256" key="7">
    <source>
        <dbReference type="PROSITE-ProRule" id="PRU00504"/>
    </source>
</evidence>
<dbReference type="Pfam" id="PF00630">
    <property type="entry name" value="Filamin"/>
    <property type="match status" value="1"/>
</dbReference>
<dbReference type="PROSITE" id="PS50119">
    <property type="entry name" value="ZF_BBOX"/>
    <property type="match status" value="1"/>
</dbReference>
<dbReference type="Proteomes" id="UP001159405">
    <property type="component" value="Unassembled WGS sequence"/>
</dbReference>